<comment type="caution">
    <text evidence="1">The sequence shown here is derived from an EMBL/GenBank/DDBJ whole genome shotgun (WGS) entry which is preliminary data.</text>
</comment>
<protein>
    <submittedName>
        <fullName evidence="1">SNF2 family N-terminal domain-containing protein</fullName>
    </submittedName>
</protein>
<evidence type="ECO:0000313" key="2">
    <source>
        <dbReference type="Proteomes" id="UP001444661"/>
    </source>
</evidence>
<organism evidence="1 2">
    <name type="scientific">Apiospora rasikravindrae</name>
    <dbReference type="NCBI Taxonomy" id="990691"/>
    <lineage>
        <taxon>Eukaryota</taxon>
        <taxon>Fungi</taxon>
        <taxon>Dikarya</taxon>
        <taxon>Ascomycota</taxon>
        <taxon>Pezizomycotina</taxon>
        <taxon>Sordariomycetes</taxon>
        <taxon>Xylariomycetidae</taxon>
        <taxon>Amphisphaeriales</taxon>
        <taxon>Apiosporaceae</taxon>
        <taxon>Apiospora</taxon>
    </lineage>
</organism>
<evidence type="ECO:0000313" key="1">
    <source>
        <dbReference type="EMBL" id="KAK8024371.1"/>
    </source>
</evidence>
<sequence>MESTSLQGFPATTWSRFYELDVCKRGTSYYLKQDKLEREVGVLDIVTTEILNSLHGRPQITHKAVLDASALPKLHKKKPQHVVVDISINMSGPSDKIDVVGDALTKDNGFLQHPCYLPAGTPYVNPHYYYPSGIRTDLAHLIGPPTDDTESSELSQGLESVMNNLAESD</sequence>
<reference evidence="1 2" key="1">
    <citation type="submission" date="2023-01" db="EMBL/GenBank/DDBJ databases">
        <title>Analysis of 21 Apiospora genomes using comparative genomics revels a genus with tremendous synthesis potential of carbohydrate active enzymes and secondary metabolites.</title>
        <authorList>
            <person name="Sorensen T."/>
        </authorList>
    </citation>
    <scope>NUCLEOTIDE SEQUENCE [LARGE SCALE GENOMIC DNA]</scope>
    <source>
        <strain evidence="1 2">CBS 33761</strain>
    </source>
</reference>
<name>A0ABR1S2C5_9PEZI</name>
<keyword evidence="2" id="KW-1185">Reference proteome</keyword>
<gene>
    <name evidence="1" type="ORF">PG993_012437</name>
</gene>
<dbReference type="EMBL" id="JAQQWK010000011">
    <property type="protein sequence ID" value="KAK8024371.1"/>
    <property type="molecule type" value="Genomic_DNA"/>
</dbReference>
<accession>A0ABR1S2C5</accession>
<dbReference type="Proteomes" id="UP001444661">
    <property type="component" value="Unassembled WGS sequence"/>
</dbReference>
<proteinExistence type="predicted"/>